<keyword evidence="2" id="KW-1185">Reference proteome</keyword>
<gene>
    <name evidence="1" type="ORF">FRZ06_08335</name>
</gene>
<sequence length="393" mass="43576">MKQRMNIKNVGAFLIALLLVFTFLSKTIYQYSLPTVSADSPVKGRLHKVENVKGIAGWSTKGELYAGSAGFVEQILVEKGQSVVKDQPLLRLSFSDTEVTAAREKEYEIQQVDSELAEAEEACEKLKTLYEAGAISKSEYEKEDRSRKDLYSKREKLLRDLTDVKNEAALTVLAPEDCVVTDLLVQKGQRVNQGEKVGNYGTPLTFGIECAIPLENDFIEKGDSCKVGNASLEFMGTVLDVSSEADKKKVRIQIPEMQQKSGVDDSSEVDTGLVLEEALNKGAHLGSEAIKDGDSFDVVFEKESPEARILVPNGALNRDSSGYFLYQIKQRKGLLGKEFYVSKLRVYIGDNDTDDTVVTEGITFFEPIVVQCDKELKEGDTVVLENEGDFFKD</sequence>
<reference evidence="1" key="1">
    <citation type="submission" date="2019-08" db="EMBL/GenBank/DDBJ databases">
        <title>Genome sequence of Clostridiales bacterium MT110.</title>
        <authorList>
            <person name="Cao J."/>
        </authorList>
    </citation>
    <scope>NUCLEOTIDE SEQUENCE</scope>
    <source>
        <strain evidence="1">MT110</strain>
    </source>
</reference>
<accession>A0ACD1AAE3</accession>
<evidence type="ECO:0000313" key="2">
    <source>
        <dbReference type="Proteomes" id="UP000594014"/>
    </source>
</evidence>
<name>A0ACD1AAE3_9FIRM</name>
<evidence type="ECO:0000313" key="1">
    <source>
        <dbReference type="EMBL" id="QOX63357.1"/>
    </source>
</evidence>
<protein>
    <submittedName>
        <fullName evidence="1">Efflux RND transporter periplasmic adaptor subunit</fullName>
    </submittedName>
</protein>
<dbReference type="Proteomes" id="UP000594014">
    <property type="component" value="Chromosome"/>
</dbReference>
<organism evidence="1 2">
    <name type="scientific">Anoxybacterium hadale</name>
    <dbReference type="NCBI Taxonomy" id="3408580"/>
    <lineage>
        <taxon>Bacteria</taxon>
        <taxon>Bacillati</taxon>
        <taxon>Bacillota</taxon>
        <taxon>Clostridia</taxon>
        <taxon>Peptostreptococcales</taxon>
        <taxon>Anaerovoracaceae</taxon>
        <taxon>Anoxybacterium</taxon>
    </lineage>
</organism>
<proteinExistence type="predicted"/>
<dbReference type="EMBL" id="CP042469">
    <property type="protein sequence ID" value="QOX63357.1"/>
    <property type="molecule type" value="Genomic_DNA"/>
</dbReference>